<evidence type="ECO:0000256" key="2">
    <source>
        <dbReference type="SAM" id="MobiDB-lite"/>
    </source>
</evidence>
<dbReference type="AlphaFoldDB" id="A0A7S4AHV9"/>
<feature type="region of interest" description="Disordered" evidence="2">
    <location>
        <begin position="375"/>
        <end position="401"/>
    </location>
</feature>
<evidence type="ECO:0000313" key="3">
    <source>
        <dbReference type="EMBL" id="CAE0716269.1"/>
    </source>
</evidence>
<gene>
    <name evidence="3" type="ORF">PAUS00366_LOCUS9021</name>
</gene>
<feature type="compositionally biased region" description="Low complexity" evidence="2">
    <location>
        <begin position="375"/>
        <end position="386"/>
    </location>
</feature>
<proteinExistence type="predicted"/>
<dbReference type="EMBL" id="HBIX01012035">
    <property type="protein sequence ID" value="CAE0716269.1"/>
    <property type="molecule type" value="Transcribed_RNA"/>
</dbReference>
<keyword evidence="1" id="KW-0175">Coiled coil</keyword>
<organism evidence="3">
    <name type="scientific">Pseudo-nitzschia australis</name>
    <dbReference type="NCBI Taxonomy" id="44445"/>
    <lineage>
        <taxon>Eukaryota</taxon>
        <taxon>Sar</taxon>
        <taxon>Stramenopiles</taxon>
        <taxon>Ochrophyta</taxon>
        <taxon>Bacillariophyta</taxon>
        <taxon>Bacillariophyceae</taxon>
        <taxon>Bacillariophycidae</taxon>
        <taxon>Bacillariales</taxon>
        <taxon>Bacillariaceae</taxon>
        <taxon>Pseudo-nitzschia</taxon>
    </lineage>
</organism>
<name>A0A7S4AHV9_9STRA</name>
<accession>A0A7S4AHV9</accession>
<protein>
    <submittedName>
        <fullName evidence="3">Uncharacterized protein</fullName>
    </submittedName>
</protein>
<evidence type="ECO:0000256" key="1">
    <source>
        <dbReference type="SAM" id="Coils"/>
    </source>
</evidence>
<feature type="coiled-coil region" evidence="1">
    <location>
        <begin position="6"/>
        <end position="33"/>
    </location>
</feature>
<reference evidence="3" key="1">
    <citation type="submission" date="2021-01" db="EMBL/GenBank/DDBJ databases">
        <authorList>
            <person name="Corre E."/>
            <person name="Pelletier E."/>
            <person name="Niang G."/>
            <person name="Scheremetjew M."/>
            <person name="Finn R."/>
            <person name="Kale V."/>
            <person name="Holt S."/>
            <person name="Cochrane G."/>
            <person name="Meng A."/>
            <person name="Brown T."/>
            <person name="Cohen L."/>
        </authorList>
    </citation>
    <scope>NUCLEOTIDE SEQUENCE</scope>
    <source>
        <strain evidence="3">10249 10 AB</strain>
    </source>
</reference>
<sequence length="420" mass="49243">MNNMNTKHLQDQINNLRSQITTLESKSQKYVDDPRFFPFVIRDSRHLTPVQVDPDFHVFDYVDLTQALQPRSRHTQLLHNARIVIDDQLEAKRNSKTYLAAQTAAQRKSRQLNEKYEAPCQGYSIKCYRQKILQIFSYVLRTFPSVDYYFYVEADNDLCVPMSMVKDLALTEERYFINTGIGFSGWIMSREFLNDFIGLYANATLDQKVTVPKPGTTTNETITVDPEIRPDVLASYYLTDREAWTVTRQYWVSHTTLESLGVASLTVKDRRTNQTGERLKLEKHLPRCLEPRRGKWKVSRRKPYLDPRDRFGWDYFDYDVCPNEMIFPCKGQDQLKQLVADDLRVATETGAIVHWKQLAEKRKKRNEALVRQKMKAALQQQQQQKKQGNKEAPIASQPNAKEVAKQNFLEFRKRQKEEKI</sequence>